<dbReference type="AlphaFoldDB" id="A0A0H3D8W2"/>
<evidence type="ECO:0000313" key="2">
    <source>
        <dbReference type="Proteomes" id="UP000000328"/>
    </source>
</evidence>
<dbReference type="EMBL" id="CP002000">
    <property type="protein sequence ID" value="ADJ47081.1"/>
    <property type="molecule type" value="Genomic_DNA"/>
</dbReference>
<name>A0A0H3D8W2_AMYMU</name>
<reference evidence="1 2" key="1">
    <citation type="journal article" date="2010" name="Cell Res.">
        <title>Complete genome sequence of the rifamycin SV-producing Amycolatopsis mediterranei U32 revealed its genetic characteristics in phylogeny and metabolism.</title>
        <authorList>
            <person name="Zhao W."/>
            <person name="Zhong Y."/>
            <person name="Yuan H."/>
            <person name="Wang J."/>
            <person name="Zheng H."/>
            <person name="Wang Y."/>
            <person name="Cen X."/>
            <person name="Xu F."/>
            <person name="Bai J."/>
            <person name="Han X."/>
            <person name="Lu G."/>
            <person name="Zhu Y."/>
            <person name="Shao Z."/>
            <person name="Yan H."/>
            <person name="Li C."/>
            <person name="Peng N."/>
            <person name="Zhang Z."/>
            <person name="Zhang Y."/>
            <person name="Lin W."/>
            <person name="Fan Y."/>
            <person name="Qin Z."/>
            <person name="Hu Y."/>
            <person name="Zhu B."/>
            <person name="Wang S."/>
            <person name="Ding X."/>
            <person name="Zhao G.P."/>
        </authorList>
    </citation>
    <scope>NUCLEOTIDE SEQUENCE [LARGE SCALE GENOMIC DNA]</scope>
    <source>
        <strain evidence="2">U-32</strain>
    </source>
</reference>
<dbReference type="RefSeq" id="WP_013227141.1">
    <property type="nucleotide sequence ID" value="NC_014318.1"/>
</dbReference>
<dbReference type="Proteomes" id="UP000000328">
    <property type="component" value="Chromosome"/>
</dbReference>
<dbReference type="OrthoDB" id="3698318at2"/>
<protein>
    <submittedName>
        <fullName evidence="1">Uncharacterized protein</fullName>
    </submittedName>
</protein>
<dbReference type="HOGENOM" id="CLU_2505496_0_0_11"/>
<gene>
    <name evidence="1" type="ordered locus">AMED_5319</name>
</gene>
<dbReference type="PATRIC" id="fig|749927.5.peg.5510"/>
<dbReference type="GeneID" id="92873023"/>
<sequence>MSWWVVVEEQRGMGNGRTWSLSETFPQPDRETAEAEALRLAREYQPAYPWSPKSRKVLRGPGGYLVIVEGRTSTFHFRLSVLEEL</sequence>
<organism evidence="1 2">
    <name type="scientific">Amycolatopsis mediterranei (strain U-32)</name>
    <dbReference type="NCBI Taxonomy" id="749927"/>
    <lineage>
        <taxon>Bacteria</taxon>
        <taxon>Bacillati</taxon>
        <taxon>Actinomycetota</taxon>
        <taxon>Actinomycetes</taxon>
        <taxon>Pseudonocardiales</taxon>
        <taxon>Pseudonocardiaceae</taxon>
        <taxon>Amycolatopsis</taxon>
    </lineage>
</organism>
<proteinExistence type="predicted"/>
<accession>A0A0H3D8W2</accession>
<dbReference type="KEGG" id="amd:AMED_5319"/>
<evidence type="ECO:0000313" key="1">
    <source>
        <dbReference type="EMBL" id="ADJ47081.1"/>
    </source>
</evidence>
<dbReference type="eggNOG" id="ENOG5033G7F">
    <property type="taxonomic scope" value="Bacteria"/>
</dbReference>